<dbReference type="PATRIC" id="fig|84531.8.peg.676"/>
<proteinExistence type="inferred from homology"/>
<dbReference type="Pfam" id="PF00881">
    <property type="entry name" value="Nitroreductase"/>
    <property type="match status" value="1"/>
</dbReference>
<dbReference type="KEGG" id="lab:LA76x_0648"/>
<dbReference type="InterPro" id="IPR000415">
    <property type="entry name" value="Nitroreductase-like"/>
</dbReference>
<dbReference type="SUPFAM" id="SSF55469">
    <property type="entry name" value="FMN-dependent nitroreductase-like"/>
    <property type="match status" value="1"/>
</dbReference>
<keyword evidence="5" id="KW-1185">Reference proteome</keyword>
<evidence type="ECO:0000256" key="2">
    <source>
        <dbReference type="ARBA" id="ARBA00023002"/>
    </source>
</evidence>
<evidence type="ECO:0000256" key="1">
    <source>
        <dbReference type="ARBA" id="ARBA00007118"/>
    </source>
</evidence>
<protein>
    <submittedName>
        <fullName evidence="4">Nitroreductase family protein</fullName>
    </submittedName>
</protein>
<accession>A0A0S2F5H8</accession>
<gene>
    <name evidence="4" type="ORF">LA76x_0648</name>
</gene>
<dbReference type="AlphaFoldDB" id="A0A0S2F5H8"/>
<evidence type="ECO:0000313" key="5">
    <source>
        <dbReference type="Proteomes" id="UP000060787"/>
    </source>
</evidence>
<dbReference type="Proteomes" id="UP000060787">
    <property type="component" value="Chromosome"/>
</dbReference>
<dbReference type="STRING" id="84531.LA76x_0648"/>
<reference evidence="4 5" key="1">
    <citation type="journal article" date="2015" name="BMC Genomics">
        <title>Comparative genomics and metabolic profiling of the genus Lysobacter.</title>
        <authorList>
            <person name="de Bruijn I."/>
            <person name="Cheng X."/>
            <person name="de Jager V."/>
            <person name="Exposito R.G."/>
            <person name="Watrous J."/>
            <person name="Patel N."/>
            <person name="Postma J."/>
            <person name="Dorrestein P.C."/>
            <person name="Kobayashi D."/>
            <person name="Raaijmakers J.M."/>
        </authorList>
    </citation>
    <scope>NUCLEOTIDE SEQUENCE [LARGE SCALE GENOMIC DNA]</scope>
    <source>
        <strain evidence="4 5">76</strain>
    </source>
</reference>
<feature type="domain" description="Nitroreductase" evidence="3">
    <location>
        <begin position="9"/>
        <end position="184"/>
    </location>
</feature>
<dbReference type="eggNOG" id="COG0778">
    <property type="taxonomic scope" value="Bacteria"/>
</dbReference>
<dbReference type="PANTHER" id="PTHR43673:SF12">
    <property type="entry name" value="PROTEIN DRGA"/>
    <property type="match status" value="1"/>
</dbReference>
<organism evidence="4 5">
    <name type="scientific">Lysobacter antibioticus</name>
    <dbReference type="NCBI Taxonomy" id="84531"/>
    <lineage>
        <taxon>Bacteria</taxon>
        <taxon>Pseudomonadati</taxon>
        <taxon>Pseudomonadota</taxon>
        <taxon>Gammaproteobacteria</taxon>
        <taxon>Lysobacterales</taxon>
        <taxon>Lysobacteraceae</taxon>
        <taxon>Lysobacter</taxon>
    </lineage>
</organism>
<comment type="similarity">
    <text evidence="1">Belongs to the nitroreductase family.</text>
</comment>
<dbReference type="EMBL" id="CP011129">
    <property type="protein sequence ID" value="ALN78809.1"/>
    <property type="molecule type" value="Genomic_DNA"/>
</dbReference>
<dbReference type="GO" id="GO:0016491">
    <property type="term" value="F:oxidoreductase activity"/>
    <property type="evidence" value="ECO:0007669"/>
    <property type="project" value="UniProtKB-KW"/>
</dbReference>
<name>A0A0S2F5H8_LYSAN</name>
<dbReference type="RefSeq" id="WP_057916554.1">
    <property type="nucleotide sequence ID" value="NZ_CP011129.1"/>
</dbReference>
<dbReference type="Gene3D" id="3.40.109.10">
    <property type="entry name" value="NADH Oxidase"/>
    <property type="match status" value="1"/>
</dbReference>
<sequence length="205" mass="22116">MNHPIRQLIESRVSANRYDPNRQISDENIAALVDQATRAPSAYNFQNWKFIAVRTPEAKARLKALSYGQQKIADASVAFIVCGTLAAHEHLQRALQPSVEAGIMAQSMADGWVAQATRAHADDPSLQRDEAIRSASLAAMTLILAAEGMGWATGAMGGIDFAGVAREFALAADEVPVLVVTVGHPLPGNWPQKPRKPVHEVIAYV</sequence>
<keyword evidence="2" id="KW-0560">Oxidoreductase</keyword>
<evidence type="ECO:0000313" key="4">
    <source>
        <dbReference type="EMBL" id="ALN78809.1"/>
    </source>
</evidence>
<evidence type="ECO:0000259" key="3">
    <source>
        <dbReference type="Pfam" id="PF00881"/>
    </source>
</evidence>
<dbReference type="InterPro" id="IPR029479">
    <property type="entry name" value="Nitroreductase"/>
</dbReference>
<dbReference type="PANTHER" id="PTHR43673">
    <property type="entry name" value="NAD(P)H NITROREDUCTASE YDGI-RELATED"/>
    <property type="match status" value="1"/>
</dbReference>